<evidence type="ECO:0000256" key="1">
    <source>
        <dbReference type="SAM" id="Phobius"/>
    </source>
</evidence>
<proteinExistence type="predicted"/>
<dbReference type="InParanoid" id="A0A2S8SQQ9"/>
<keyword evidence="1" id="KW-0472">Membrane</keyword>
<sequence>MKRSTFQFLKVNPPTPEVQRERFLLILDSILIVFSVVFSAWILVAGNSLSYLWFNLYILLGCMQRHVKKQSQRWLLLFLSITCMIVWMCLIF</sequence>
<reference evidence="2 3" key="1">
    <citation type="journal article" date="2018" name="Syst. Appl. Microbiol.">
        <title>Abditibacterium utsteinense sp. nov., the first cultivated member of candidate phylum FBP, isolated from ice-free Antarctic soil samples.</title>
        <authorList>
            <person name="Tahon G."/>
            <person name="Tytgat B."/>
            <person name="Lebbe L."/>
            <person name="Carlier A."/>
            <person name="Willems A."/>
        </authorList>
    </citation>
    <scope>NUCLEOTIDE SEQUENCE [LARGE SCALE GENOMIC DNA]</scope>
    <source>
        <strain evidence="2 3">LMG 29911</strain>
    </source>
</reference>
<feature type="transmembrane region" description="Helical" evidence="1">
    <location>
        <begin position="23"/>
        <end position="44"/>
    </location>
</feature>
<accession>A0A2S8SQQ9</accession>
<name>A0A2S8SQQ9_9BACT</name>
<evidence type="ECO:0000313" key="2">
    <source>
        <dbReference type="EMBL" id="PQV63142.1"/>
    </source>
</evidence>
<keyword evidence="3" id="KW-1185">Reference proteome</keyword>
<dbReference type="EMBL" id="NIGF01000015">
    <property type="protein sequence ID" value="PQV63142.1"/>
    <property type="molecule type" value="Genomic_DNA"/>
</dbReference>
<organism evidence="2 3">
    <name type="scientific">Abditibacterium utsteinense</name>
    <dbReference type="NCBI Taxonomy" id="1960156"/>
    <lineage>
        <taxon>Bacteria</taxon>
        <taxon>Pseudomonadati</taxon>
        <taxon>Abditibacteriota</taxon>
        <taxon>Abditibacteriia</taxon>
        <taxon>Abditibacteriales</taxon>
        <taxon>Abditibacteriaceae</taxon>
        <taxon>Abditibacterium</taxon>
    </lineage>
</organism>
<dbReference type="AlphaFoldDB" id="A0A2S8SQQ9"/>
<comment type="caution">
    <text evidence="2">The sequence shown here is derived from an EMBL/GenBank/DDBJ whole genome shotgun (WGS) entry which is preliminary data.</text>
</comment>
<feature type="transmembrane region" description="Helical" evidence="1">
    <location>
        <begin position="74"/>
        <end position="91"/>
    </location>
</feature>
<keyword evidence="1" id="KW-1133">Transmembrane helix</keyword>
<protein>
    <submittedName>
        <fullName evidence="2">Uncharacterized protein</fullName>
    </submittedName>
</protein>
<dbReference type="Proteomes" id="UP000237684">
    <property type="component" value="Unassembled WGS sequence"/>
</dbReference>
<evidence type="ECO:0000313" key="3">
    <source>
        <dbReference type="Proteomes" id="UP000237684"/>
    </source>
</evidence>
<keyword evidence="1" id="KW-0812">Transmembrane</keyword>
<gene>
    <name evidence="2" type="ORF">B1R32_11549</name>
</gene>